<reference evidence="2 3" key="1">
    <citation type="submission" date="2019-09" db="EMBL/GenBank/DDBJ databases">
        <title>Characterization of the phylogenetic diversity of two novel species belonging to the genus Bifidobacterium: Bifidobacterium cebidarum sp. nov. and Bifidobacterium leontopitheci sp. nov.</title>
        <authorList>
            <person name="Lugli G.A."/>
            <person name="Duranti S."/>
            <person name="Milani C."/>
            <person name="Turroni F."/>
            <person name="Ventura M."/>
        </authorList>
    </citation>
    <scope>NUCLEOTIDE SEQUENCE [LARGE SCALE GENOMIC DNA]</scope>
    <source>
        <strain evidence="2 3">DSM 100238</strain>
    </source>
</reference>
<evidence type="ECO:0000313" key="3">
    <source>
        <dbReference type="Proteomes" id="UP000440041"/>
    </source>
</evidence>
<proteinExistence type="predicted"/>
<dbReference type="AlphaFoldDB" id="A0A6A2W076"/>
<protein>
    <submittedName>
        <fullName evidence="2">Uncharacterized protein</fullName>
    </submittedName>
</protein>
<dbReference type="OrthoDB" id="3194419at2"/>
<feature type="region of interest" description="Disordered" evidence="1">
    <location>
        <begin position="182"/>
        <end position="202"/>
    </location>
</feature>
<sequence>MTWSAYLYDTMTGLLAQKIDIPSFSWSMSVSDSSFTTTTGKDVGVDEVSGLQLPWSQIPGVDAAAKASALQPYKRGLVLFWRTGREDAGSLGTPVLAGALGVRSSTRQDVSLPFVSMLTVLGDRYLVHENGFGSGKNHTSPGVWRYENLSYRALACAVIQACTSDKPGGQLPIDLPYLGEGGTHSLPVESGDTDTSSSNTRKSKWRTNLADGYTETTVDGDKTTVTESHTREQTAVKKVTENYTYTNSKGVKTTRSRTRDKTITTGKTVIVKTTVTENQKEYAKVTVTTRTTTYSYDSDGNQTGSSTSTDGPHVTYTTRQSVAEYKDYNIANHSCAQILKNIASTDGGPDMQFRPYQSDSQHIRFRFEAGSDGDIYLRNKQELSLDSGPDGGTLEQVKIDRAAPVMRVYGTGSGTDTATLCAMSEDLSLTSRVTDPWPLRESVVTGTDVKLYEQLKGRTDAQLAASKYPLAQFTGVLDADDTDAAGNLLHPLGSFWPGETFHIAIEGYPDWPDGVYVMRLMQMSGDESGKVTLKFDPIVDVTA</sequence>
<evidence type="ECO:0000256" key="1">
    <source>
        <dbReference type="SAM" id="MobiDB-lite"/>
    </source>
</evidence>
<accession>A0A6A2W076</accession>
<organism evidence="2 3">
    <name type="scientific">Bifidobacterium apri</name>
    <dbReference type="NCBI Taxonomy" id="1769423"/>
    <lineage>
        <taxon>Bacteria</taxon>
        <taxon>Bacillati</taxon>
        <taxon>Actinomycetota</taxon>
        <taxon>Actinomycetes</taxon>
        <taxon>Bifidobacteriales</taxon>
        <taxon>Bifidobacteriaceae</taxon>
        <taxon>Bifidobacterium</taxon>
    </lineage>
</organism>
<dbReference type="RefSeq" id="WP_152356311.1">
    <property type="nucleotide sequence ID" value="NZ_JBHLXF010000001.1"/>
</dbReference>
<keyword evidence="3" id="KW-1185">Reference proteome</keyword>
<name>A0A6A2W076_9BIFI</name>
<comment type="caution">
    <text evidence="2">The sequence shown here is derived from an EMBL/GenBank/DDBJ whole genome shotgun (WGS) entry which is preliminary data.</text>
</comment>
<dbReference type="EMBL" id="WBSO01000024">
    <property type="protein sequence ID" value="KAB8292587.1"/>
    <property type="molecule type" value="Genomic_DNA"/>
</dbReference>
<gene>
    <name evidence="2" type="ORF">DSM100238_1798</name>
</gene>
<evidence type="ECO:0000313" key="2">
    <source>
        <dbReference type="EMBL" id="KAB8292587.1"/>
    </source>
</evidence>
<dbReference type="Proteomes" id="UP000440041">
    <property type="component" value="Unassembled WGS sequence"/>
</dbReference>